<dbReference type="Proteomes" id="UP001318040">
    <property type="component" value="Chromosome 27"/>
</dbReference>
<feature type="transmembrane region" description="Helical" evidence="3">
    <location>
        <begin position="515"/>
        <end position="536"/>
    </location>
</feature>
<keyword evidence="7" id="KW-0418">Kinase</keyword>
<dbReference type="SUPFAM" id="SSF48403">
    <property type="entry name" value="Ankyrin repeat"/>
    <property type="match status" value="1"/>
</dbReference>
<keyword evidence="3" id="KW-0472">Membrane</keyword>
<dbReference type="InterPro" id="IPR036770">
    <property type="entry name" value="Ankyrin_rpt-contain_sf"/>
</dbReference>
<feature type="transmembrane region" description="Helical" evidence="3">
    <location>
        <begin position="676"/>
        <end position="700"/>
    </location>
</feature>
<dbReference type="PANTHER" id="PTHR24116">
    <property type="entry name" value="KINASE D-INTERACTING SUBSTRATE OF 220 KDA"/>
    <property type="match status" value="1"/>
</dbReference>
<accession>A0AAJ7X0W6</accession>
<dbReference type="InterPro" id="IPR011646">
    <property type="entry name" value="KAP_P-loop"/>
</dbReference>
<evidence type="ECO:0000256" key="2">
    <source>
        <dbReference type="SAM" id="MobiDB-lite"/>
    </source>
</evidence>
<feature type="repeat" description="ANK" evidence="1">
    <location>
        <begin position="55"/>
        <end position="87"/>
    </location>
</feature>
<dbReference type="CTD" id="57498"/>
<gene>
    <name evidence="7" type="primary">KIDINS220</name>
</gene>
<dbReference type="FunFam" id="1.25.40.20:FF:000030">
    <property type="entry name" value="Kinase D-interacting substrate of 220 kDa"/>
    <property type="match status" value="1"/>
</dbReference>
<feature type="region of interest" description="Disordered" evidence="2">
    <location>
        <begin position="1296"/>
        <end position="1331"/>
    </location>
</feature>
<dbReference type="Gene3D" id="1.25.40.20">
    <property type="entry name" value="Ankyrin repeat-containing domain"/>
    <property type="match status" value="3"/>
</dbReference>
<dbReference type="GO" id="GO:0030165">
    <property type="term" value="F:PDZ domain binding"/>
    <property type="evidence" value="ECO:0007669"/>
    <property type="project" value="TreeGrafter"/>
</dbReference>
<dbReference type="GO" id="GO:0016301">
    <property type="term" value="F:kinase activity"/>
    <property type="evidence" value="ECO:0007669"/>
    <property type="project" value="UniProtKB-KW"/>
</dbReference>
<organism evidence="6 7">
    <name type="scientific">Petromyzon marinus</name>
    <name type="common">Sea lamprey</name>
    <dbReference type="NCBI Taxonomy" id="7757"/>
    <lineage>
        <taxon>Eukaryota</taxon>
        <taxon>Metazoa</taxon>
        <taxon>Chordata</taxon>
        <taxon>Craniata</taxon>
        <taxon>Vertebrata</taxon>
        <taxon>Cyclostomata</taxon>
        <taxon>Hyperoartia</taxon>
        <taxon>Petromyzontiformes</taxon>
        <taxon>Petromyzontidae</taxon>
        <taxon>Petromyzon</taxon>
    </lineage>
</organism>
<reference evidence="7" key="1">
    <citation type="submission" date="2025-08" db="UniProtKB">
        <authorList>
            <consortium name="RefSeq"/>
        </authorList>
    </citation>
    <scope>IDENTIFICATION</scope>
    <source>
        <tissue evidence="7">Sperm</tissue>
    </source>
</reference>
<feature type="region of interest" description="Disordered" evidence="2">
    <location>
        <begin position="1510"/>
        <end position="1535"/>
    </location>
</feature>
<feature type="compositionally biased region" description="Gly residues" evidence="2">
    <location>
        <begin position="1890"/>
        <end position="1899"/>
    </location>
</feature>
<feature type="compositionally biased region" description="Polar residues" evidence="2">
    <location>
        <begin position="1809"/>
        <end position="1819"/>
    </location>
</feature>
<dbReference type="Pfam" id="PF12796">
    <property type="entry name" value="Ank_2"/>
    <property type="match status" value="3"/>
</dbReference>
<keyword evidence="6" id="KW-1185">Reference proteome</keyword>
<feature type="region of interest" description="Disordered" evidence="2">
    <location>
        <begin position="1717"/>
        <end position="1960"/>
    </location>
</feature>
<keyword evidence="1" id="KW-0040">ANK repeat</keyword>
<feature type="compositionally biased region" description="Acidic residues" evidence="2">
    <location>
        <begin position="1606"/>
        <end position="1618"/>
    </location>
</feature>
<dbReference type="Pfam" id="PF23307">
    <property type="entry name" value="SAM_KIDINS220"/>
    <property type="match status" value="1"/>
</dbReference>
<dbReference type="InterPro" id="IPR052771">
    <property type="entry name" value="Neurotrophin_sig_adaptor"/>
</dbReference>
<feature type="compositionally biased region" description="Gly residues" evidence="2">
    <location>
        <begin position="1309"/>
        <end position="1320"/>
    </location>
</feature>
<feature type="compositionally biased region" description="Gly residues" evidence="2">
    <location>
        <begin position="1857"/>
        <end position="1870"/>
    </location>
</feature>
<evidence type="ECO:0000259" key="4">
    <source>
        <dbReference type="Pfam" id="PF07693"/>
    </source>
</evidence>
<keyword evidence="3" id="KW-0812">Transmembrane</keyword>
<dbReference type="InterPro" id="IPR002110">
    <property type="entry name" value="Ankyrin_rpt"/>
</dbReference>
<dbReference type="PROSITE" id="PS50297">
    <property type="entry name" value="ANK_REP_REGION"/>
    <property type="match status" value="7"/>
</dbReference>
<keyword evidence="3" id="KW-1133">Transmembrane helix</keyword>
<keyword evidence="7" id="KW-0808">Transferase</keyword>
<dbReference type="SUPFAM" id="SSF47769">
    <property type="entry name" value="SAM/Pointed domain"/>
    <property type="match status" value="1"/>
</dbReference>
<feature type="compositionally biased region" description="Low complexity" evidence="2">
    <location>
        <begin position="1118"/>
        <end position="1140"/>
    </location>
</feature>
<feature type="compositionally biased region" description="Low complexity" evidence="2">
    <location>
        <begin position="1871"/>
        <end position="1883"/>
    </location>
</feature>
<feature type="compositionally biased region" description="Low complexity" evidence="2">
    <location>
        <begin position="1641"/>
        <end position="1670"/>
    </location>
</feature>
<name>A0AAJ7X0W6_PETMA</name>
<feature type="compositionally biased region" description="Low complexity" evidence="2">
    <location>
        <begin position="1757"/>
        <end position="1770"/>
    </location>
</feature>
<feature type="transmembrane region" description="Helical" evidence="3">
    <location>
        <begin position="712"/>
        <end position="735"/>
    </location>
</feature>
<feature type="compositionally biased region" description="Basic and acidic residues" evidence="2">
    <location>
        <begin position="1631"/>
        <end position="1640"/>
    </location>
</feature>
<dbReference type="RefSeq" id="XP_032817414.1">
    <property type="nucleotide sequence ID" value="XM_032961523.1"/>
</dbReference>
<evidence type="ECO:0000256" key="3">
    <source>
        <dbReference type="SAM" id="Phobius"/>
    </source>
</evidence>
<feature type="compositionally biased region" description="Gly residues" evidence="2">
    <location>
        <begin position="1930"/>
        <end position="1945"/>
    </location>
</feature>
<protein>
    <submittedName>
        <fullName evidence="7">Kinase D-interacting substrate of 220 kDa isoform X4</fullName>
    </submittedName>
</protein>
<dbReference type="Pfam" id="PF00023">
    <property type="entry name" value="Ank"/>
    <property type="match status" value="1"/>
</dbReference>
<feature type="region of interest" description="Disordered" evidence="2">
    <location>
        <begin position="1602"/>
        <end position="1704"/>
    </location>
</feature>
<dbReference type="FunFam" id="1.25.40.20:FF:000195">
    <property type="entry name" value="Kinase D-interacting substrate of 220 kDa"/>
    <property type="match status" value="1"/>
</dbReference>
<feature type="repeat" description="ANK" evidence="1">
    <location>
        <begin position="286"/>
        <end position="318"/>
    </location>
</feature>
<feature type="domain" description="Kinase D-interacting substrate of 220 kDa-like SAM" evidence="5">
    <location>
        <begin position="1221"/>
        <end position="1301"/>
    </location>
</feature>
<sequence length="1960" mass="206057">MSVEVAGVALEAQAPAAAMAALLPQGLLACVEENNVAGLLVLLESCSSIDERNEIGQTVLMLAAEQGSLEIVQELLKRGANCNLEDDDSWTALISASKEGHLDIVRELIQNNADIEHREMGGWTALMWAAYKGRTDVARLLLDHKANPNVAGQFSMYPVTWAAGRGHNEIVNMLLNAGSKSNCCDKYGTTPLIWAARKGHLESVQLLLQHSADVNQVGANSMTALIAAVRGGFESVVEELLTKEPDVNLTDKDGNSALMIAAKEGKTEIARDLLDAGAYVNTPDRHGDTVLIWAVKGGHPDIVRALVGKLADVDVRGAENKTALYWAVEKGNSTIVCDILECNPDTEIHTKDGDTPLIKATKMRNVDIVQLLLNKNAKVSAADKNGDTALHIAIRGRSRKLAELLLRNPKDGRLLYRPNKAGETPYNIDCGHHKSILTQIFGARHLSPNEADGDMLGYDLYSSALADILSEPTMQPPICVGLYAQWGSGKSFLLKKLEDEMKTFAGQEIEPLLRFSWLLVMLTLAFASVLGLVLAVTVDPNLGLAVAFSLLAFFYVFLVVVYFGGQQEREGWTWAWLASTWLARQLCYVELLLQLVFTNPPELPEQTTRALPVRFLFTDYSRLTSVGGETSIAEMVATLCDACEREFGFLVTRLYRVFRTENTQGKKGVGRWKKSCCLPSVLLMVLVLGCVVALVVLLAAAEAHTDVRLRGALIAVSSVVAMALVAKAPMAWRVLVSLLRSQRQRLLAAAASSHNKLKMEGFMKVLKSEVDLMAKMTKTLDSFTQYQTRLVVIVDGLDTCEQDRVLQMLDTVRILFSQAPFISIFASDPHIIIKAINQNLNSVLRDSNINGHDYMRNVVHLPFFLNNRGPPMARRLAVAAGPAANGDVPGHEATVAWFDDGEQKPSQHSLGELTKIGSKISLTRRQETLKRRQMAHQLTRQMSFDLSKLLVTEDWFSDINPQTMRRLLNVVSLTGRLLRANQVQFNWDRLATWINMTEQWPYRTSWVVLYLEEVEGVGDHLTLKMVYDRFSGKIPQSKDVEPLLEIDGDARSFEVFLTSRTPTLTVCDVRTFMACTVNLDPKIREIIADVQAAQVGAASASVFPSATVAAPAAGMPHSASGVSASGRSSGPSGAGTPAPFAGGGGLATQPPSCSYFDGGMGPQHPFYNRPYFTPQSYLPLAATRPPTELRLAAAAARPAMSRDHTNLPSSTALLDDATSPTLSSLPVADVCERLATLEGIDHGLLDKYQDTIRKANINGRVLAQCNMDELKDEMSMNFGDWQLFRSMVLEMRELEKQPSHDLRSASESGVGGAGGVGSLDGGPPPHRERATVTASASVGAAAKPDAALPNDKYSLNFSFEELCTVGLDESALGGQASLWQGAGRLADGLSHRTHSMSSLNSEASVAELSRLAERQQAEYRDAYGAYISQMAQVDCPTSGASSIKSSQVTSPHSPVHFLLGGSVSSASLHEENRNHNACSQRVAAYGVGGGTSSGCGGGAGGGGQPFSLSASLSSSLPSSKAASTHSGDASDSASPECAAAAAAAAAAVPALDPITEEEDHAGDPAGGSRARPAASATAAAAAAATLGKRVLQAVDIKHRSYQQLASDDDNSGADESDDVPLLRSAGAADPDPDHDPDADRAAAAAAAAQPSDDANTNANNSGGKAGGPAAKSEGHVAEMFPLGKKDSSDSGAGSSPSLRGFAGPSAARAVGDLVELAGAQLPPAPPAMDAGPLPSGGGASDAPDVTRMSICSDGKRSPSGSESSLVLSSPEAERRALVPPATQAETSRRRKAETAAMAGGVLNRADSVETINNNNRSSLGTGGGGGGVLPSAATAPRGAATPMTPPKKQTARSKMGSVGGGGGGGGGTGAAGRSAGGPAPSSPNVRVPLRGGGGGGGGNAPKANSARARVDNARPNLNRKAPAPTRGKKGGGGGGGGAGGGGVGGAADSAGASAEKESIL</sequence>
<evidence type="ECO:0000313" key="6">
    <source>
        <dbReference type="Proteomes" id="UP001318040"/>
    </source>
</evidence>
<dbReference type="InterPro" id="IPR057092">
    <property type="entry name" value="SAM_KIDINS220"/>
</dbReference>
<proteinExistence type="predicted"/>
<dbReference type="InterPro" id="IPR013761">
    <property type="entry name" value="SAM/pointed_sf"/>
</dbReference>
<dbReference type="PROSITE" id="PS50088">
    <property type="entry name" value="ANK_REPEAT"/>
    <property type="match status" value="8"/>
</dbReference>
<evidence type="ECO:0000256" key="1">
    <source>
        <dbReference type="PROSITE-ProRule" id="PRU00023"/>
    </source>
</evidence>
<feature type="domain" description="KAP NTPase" evidence="4">
    <location>
        <begin position="458"/>
        <end position="977"/>
    </location>
</feature>
<feature type="repeat" description="ANK" evidence="1">
    <location>
        <begin position="187"/>
        <end position="219"/>
    </location>
</feature>
<dbReference type="GO" id="GO:0019887">
    <property type="term" value="F:protein kinase regulator activity"/>
    <property type="evidence" value="ECO:0007669"/>
    <property type="project" value="TreeGrafter"/>
</dbReference>
<feature type="repeat" description="ANK" evidence="1">
    <location>
        <begin position="121"/>
        <end position="153"/>
    </location>
</feature>
<dbReference type="Pfam" id="PF13637">
    <property type="entry name" value="Ank_4"/>
    <property type="match status" value="1"/>
</dbReference>
<evidence type="ECO:0000313" key="7">
    <source>
        <dbReference type="RefSeq" id="XP_032817414.1"/>
    </source>
</evidence>
<feature type="repeat" description="ANK" evidence="1">
    <location>
        <begin position="352"/>
        <end position="384"/>
    </location>
</feature>
<dbReference type="PANTHER" id="PTHR24116:SF0">
    <property type="entry name" value="KINASE D-INTERACTING SUBSTRATE OF 220 KDA"/>
    <property type="match status" value="1"/>
</dbReference>
<feature type="region of interest" description="Disordered" evidence="2">
    <location>
        <begin position="1114"/>
        <end position="1143"/>
    </location>
</feature>
<feature type="repeat" description="ANK" evidence="1">
    <location>
        <begin position="88"/>
        <end position="120"/>
    </location>
</feature>
<feature type="repeat" description="ANK" evidence="1">
    <location>
        <begin position="220"/>
        <end position="252"/>
    </location>
</feature>
<dbReference type="SMART" id="SM00248">
    <property type="entry name" value="ANK"/>
    <property type="match status" value="11"/>
</dbReference>
<evidence type="ECO:0000259" key="5">
    <source>
        <dbReference type="Pfam" id="PF23307"/>
    </source>
</evidence>
<dbReference type="CDD" id="cd09487">
    <property type="entry name" value="SAM_superfamily"/>
    <property type="match status" value="1"/>
</dbReference>
<feature type="transmembrane region" description="Helical" evidence="3">
    <location>
        <begin position="542"/>
        <end position="563"/>
    </location>
</feature>
<dbReference type="Pfam" id="PF07693">
    <property type="entry name" value="KAP_NTPase"/>
    <property type="match status" value="1"/>
</dbReference>
<feature type="repeat" description="ANK" evidence="1">
    <location>
        <begin position="253"/>
        <end position="285"/>
    </location>
</feature>